<dbReference type="GO" id="GO:0004674">
    <property type="term" value="F:protein serine/threonine kinase activity"/>
    <property type="evidence" value="ECO:0007669"/>
    <property type="project" value="UniProtKB-KW"/>
</dbReference>
<dbReference type="SUPFAM" id="SSF56112">
    <property type="entry name" value="Protein kinase-like (PK-like)"/>
    <property type="match status" value="1"/>
</dbReference>
<evidence type="ECO:0000256" key="13">
    <source>
        <dbReference type="ARBA" id="ARBA00023211"/>
    </source>
</evidence>
<organism evidence="23 24">
    <name type="scientific">Acipenser oxyrinchus oxyrinchus</name>
    <dbReference type="NCBI Taxonomy" id="40147"/>
    <lineage>
        <taxon>Eukaryota</taxon>
        <taxon>Metazoa</taxon>
        <taxon>Chordata</taxon>
        <taxon>Craniata</taxon>
        <taxon>Vertebrata</taxon>
        <taxon>Euteleostomi</taxon>
        <taxon>Actinopterygii</taxon>
        <taxon>Chondrostei</taxon>
        <taxon>Acipenseriformes</taxon>
        <taxon>Acipenseridae</taxon>
        <taxon>Acipenser</taxon>
    </lineage>
</organism>
<keyword evidence="6" id="KW-0963">Cytoplasm</keyword>
<dbReference type="PANTHER" id="PTHR11139">
    <property type="entry name" value="ATAXIA TELANGIECTASIA MUTATED ATM -RELATED"/>
    <property type="match status" value="1"/>
</dbReference>
<evidence type="ECO:0000256" key="10">
    <source>
        <dbReference type="ARBA" id="ARBA00022777"/>
    </source>
</evidence>
<proteinExistence type="inferred from homology"/>
<keyword evidence="14" id="KW-0539">Nucleus</keyword>
<dbReference type="SMART" id="SM01343">
    <property type="entry name" value="FATC"/>
    <property type="match status" value="1"/>
</dbReference>
<dbReference type="GO" id="GO:0000077">
    <property type="term" value="P:DNA damage checkpoint signaling"/>
    <property type="evidence" value="ECO:0007669"/>
    <property type="project" value="TreeGrafter"/>
</dbReference>
<comment type="subcellular location">
    <subcellularLocation>
        <location evidence="3">Cytoplasm</location>
    </subcellularLocation>
    <subcellularLocation>
        <location evidence="2">Nucleus</location>
    </subcellularLocation>
</comment>
<evidence type="ECO:0000256" key="4">
    <source>
        <dbReference type="ARBA" id="ARBA00011031"/>
    </source>
</evidence>
<evidence type="ECO:0000256" key="1">
    <source>
        <dbReference type="ARBA" id="ARBA00001936"/>
    </source>
</evidence>
<dbReference type="PROSITE" id="PS51190">
    <property type="entry name" value="FATC"/>
    <property type="match status" value="1"/>
</dbReference>
<dbReference type="FunFam" id="1.10.1070.11:FF:000008">
    <property type="entry name" value="serine/threonine-protein kinase SMG1 isoform X2"/>
    <property type="match status" value="1"/>
</dbReference>
<dbReference type="Gene3D" id="1.10.1070.11">
    <property type="entry name" value="Phosphatidylinositol 3-/4-kinase, catalytic domain"/>
    <property type="match status" value="1"/>
</dbReference>
<dbReference type="Gene3D" id="1.25.10.10">
    <property type="entry name" value="Leucine-rich Repeat Variant"/>
    <property type="match status" value="1"/>
</dbReference>
<feature type="domain" description="PI3K/PI4K catalytic" evidence="20">
    <location>
        <begin position="2101"/>
        <end position="2440"/>
    </location>
</feature>
<comment type="catalytic activity">
    <reaction evidence="15">
        <text>L-threonyl-[protein] + ATP = O-phospho-L-threonyl-[protein] + ADP + H(+)</text>
        <dbReference type="Rhea" id="RHEA:46608"/>
        <dbReference type="Rhea" id="RHEA-COMP:11060"/>
        <dbReference type="Rhea" id="RHEA-COMP:11605"/>
        <dbReference type="ChEBI" id="CHEBI:15378"/>
        <dbReference type="ChEBI" id="CHEBI:30013"/>
        <dbReference type="ChEBI" id="CHEBI:30616"/>
        <dbReference type="ChEBI" id="CHEBI:61977"/>
        <dbReference type="ChEBI" id="CHEBI:456216"/>
        <dbReference type="EC" id="2.7.11.1"/>
    </reaction>
</comment>
<protein>
    <recommendedName>
        <fullName evidence="17">Serine/threonine-protein kinase SMG1</fullName>
        <ecNumber evidence="5">2.7.11.1</ecNumber>
    </recommendedName>
</protein>
<keyword evidence="18" id="KW-0175">Coiled coil</keyword>
<dbReference type="Pfam" id="PF17229">
    <property type="entry name" value="SMG1_N"/>
    <property type="match status" value="1"/>
</dbReference>
<keyword evidence="7" id="KW-0723">Serine/threonine-protein kinase</keyword>
<evidence type="ECO:0000256" key="16">
    <source>
        <dbReference type="ARBA" id="ARBA00048679"/>
    </source>
</evidence>
<keyword evidence="13" id="KW-0464">Manganese</keyword>
<dbReference type="GO" id="GO:0005634">
    <property type="term" value="C:nucleus"/>
    <property type="evidence" value="ECO:0007669"/>
    <property type="project" value="UniProtKB-SubCell"/>
</dbReference>
<feature type="coiled-coil region" evidence="18">
    <location>
        <begin position="1944"/>
        <end position="1978"/>
    </location>
</feature>
<feature type="domain" description="FATC" evidence="22">
    <location>
        <begin position="3610"/>
        <end position="3642"/>
    </location>
</feature>
<evidence type="ECO:0000256" key="17">
    <source>
        <dbReference type="ARBA" id="ARBA00068299"/>
    </source>
</evidence>
<keyword evidence="11" id="KW-0067">ATP-binding</keyword>
<comment type="similarity">
    <text evidence="4">Belongs to the PI3/PI4-kinase family.</text>
</comment>
<keyword evidence="9" id="KW-0547">Nucleotide-binding</keyword>
<dbReference type="InterPro" id="IPR016024">
    <property type="entry name" value="ARM-type_fold"/>
</dbReference>
<dbReference type="PANTHER" id="PTHR11139:SF71">
    <property type="entry name" value="SERINE_THREONINE-PROTEIN KINASE SMG1"/>
    <property type="match status" value="1"/>
</dbReference>
<comment type="catalytic activity">
    <reaction evidence="16">
        <text>L-seryl-[protein] + ATP = O-phospho-L-seryl-[protein] + ADP + H(+)</text>
        <dbReference type="Rhea" id="RHEA:17989"/>
        <dbReference type="Rhea" id="RHEA-COMP:9863"/>
        <dbReference type="Rhea" id="RHEA-COMP:11604"/>
        <dbReference type="ChEBI" id="CHEBI:15378"/>
        <dbReference type="ChEBI" id="CHEBI:29999"/>
        <dbReference type="ChEBI" id="CHEBI:30616"/>
        <dbReference type="ChEBI" id="CHEBI:83421"/>
        <dbReference type="ChEBI" id="CHEBI:456216"/>
        <dbReference type="EC" id="2.7.11.1"/>
    </reaction>
</comment>
<dbReference type="GO" id="GO:0000184">
    <property type="term" value="P:nuclear-transcribed mRNA catabolic process, nonsense-mediated decay"/>
    <property type="evidence" value="ECO:0007669"/>
    <property type="project" value="UniProtKB-KW"/>
</dbReference>
<dbReference type="InterPro" id="IPR000403">
    <property type="entry name" value="PI3/4_kinase_cat_dom"/>
</dbReference>
<feature type="domain" description="FAT" evidence="21">
    <location>
        <begin position="1493"/>
        <end position="1842"/>
    </location>
</feature>
<feature type="region of interest" description="Disordered" evidence="19">
    <location>
        <begin position="1"/>
        <end position="55"/>
    </location>
</feature>
<accession>A0AAD8D5R8</accession>
<evidence type="ECO:0000313" key="23">
    <source>
        <dbReference type="EMBL" id="KAK1162804.1"/>
    </source>
</evidence>
<dbReference type="InterPro" id="IPR011989">
    <property type="entry name" value="ARM-like"/>
</dbReference>
<dbReference type="GO" id="GO:0005524">
    <property type="term" value="F:ATP binding"/>
    <property type="evidence" value="ECO:0007669"/>
    <property type="project" value="UniProtKB-KW"/>
</dbReference>
<keyword evidence="10 23" id="KW-0418">Kinase</keyword>
<dbReference type="InterPro" id="IPR014009">
    <property type="entry name" value="PIK_FAT"/>
</dbReference>
<evidence type="ECO:0000256" key="18">
    <source>
        <dbReference type="SAM" id="Coils"/>
    </source>
</evidence>
<evidence type="ECO:0000256" key="14">
    <source>
        <dbReference type="ARBA" id="ARBA00023242"/>
    </source>
</evidence>
<evidence type="ECO:0000256" key="15">
    <source>
        <dbReference type="ARBA" id="ARBA00047899"/>
    </source>
</evidence>
<dbReference type="EC" id="2.7.11.1" evidence="5"/>
<dbReference type="SUPFAM" id="SSF48371">
    <property type="entry name" value="ARM repeat"/>
    <property type="match status" value="1"/>
</dbReference>
<evidence type="ECO:0000256" key="12">
    <source>
        <dbReference type="ARBA" id="ARBA00023161"/>
    </source>
</evidence>
<dbReference type="GO" id="GO:0000723">
    <property type="term" value="P:telomere maintenance"/>
    <property type="evidence" value="ECO:0007669"/>
    <property type="project" value="TreeGrafter"/>
</dbReference>
<dbReference type="Pfam" id="PF02260">
    <property type="entry name" value="FATC"/>
    <property type="match status" value="1"/>
</dbReference>
<dbReference type="EMBL" id="JAGXEW010000016">
    <property type="protein sequence ID" value="KAK1162804.1"/>
    <property type="molecule type" value="Genomic_DNA"/>
</dbReference>
<dbReference type="PROSITE" id="PS51189">
    <property type="entry name" value="FAT"/>
    <property type="match status" value="1"/>
</dbReference>
<dbReference type="Pfam" id="PF00454">
    <property type="entry name" value="PI3_PI4_kinase"/>
    <property type="match status" value="1"/>
</dbReference>
<dbReference type="FunFam" id="1.25.10.10:FF:000136">
    <property type="entry name" value="serine/threonine-protein kinase SMG1 isoform X1"/>
    <property type="match status" value="1"/>
</dbReference>
<evidence type="ECO:0000256" key="3">
    <source>
        <dbReference type="ARBA" id="ARBA00004496"/>
    </source>
</evidence>
<evidence type="ECO:0000256" key="2">
    <source>
        <dbReference type="ARBA" id="ARBA00004123"/>
    </source>
</evidence>
<gene>
    <name evidence="23" type="primary">Smg1</name>
    <name evidence="23" type="ORF">AOXY_G17757</name>
</gene>
<dbReference type="GO" id="GO:0005737">
    <property type="term" value="C:cytoplasm"/>
    <property type="evidence" value="ECO:0007669"/>
    <property type="project" value="UniProtKB-SubCell"/>
</dbReference>
<dbReference type="GO" id="GO:0005694">
    <property type="term" value="C:chromosome"/>
    <property type="evidence" value="ECO:0007669"/>
    <property type="project" value="TreeGrafter"/>
</dbReference>
<comment type="caution">
    <text evidence="23">The sequence shown here is derived from an EMBL/GenBank/DDBJ whole genome shotgun (WGS) entry which is preliminary data.</text>
</comment>
<evidence type="ECO:0000256" key="11">
    <source>
        <dbReference type="ARBA" id="ARBA00022840"/>
    </source>
</evidence>
<dbReference type="InterPro" id="IPR036940">
    <property type="entry name" value="PI3/4_kinase_cat_sf"/>
</dbReference>
<evidence type="ECO:0000256" key="5">
    <source>
        <dbReference type="ARBA" id="ARBA00012513"/>
    </source>
</evidence>
<dbReference type="FunFam" id="3.30.1010.10:FF:000010">
    <property type="entry name" value="serine/threonine-protein kinase SMG1 isoform X1"/>
    <property type="match status" value="1"/>
</dbReference>
<evidence type="ECO:0000256" key="7">
    <source>
        <dbReference type="ARBA" id="ARBA00022527"/>
    </source>
</evidence>
<feature type="region of interest" description="Disordered" evidence="19">
    <location>
        <begin position="1870"/>
        <end position="1891"/>
    </location>
</feature>
<evidence type="ECO:0000256" key="8">
    <source>
        <dbReference type="ARBA" id="ARBA00022679"/>
    </source>
</evidence>
<sequence>MSRSAHKLQRSWNDWQPRGDSASASQDGVKLSVPRDHGPSASYSTPLSNLPVVPPQQNEAVGASEIHEDWGGYEVDGDPAENALGRKSLGQELRVNDVTTDLTSFQHGTRALATKDMRKSQDRSLPYSDESRLTNLLRRVSREDDRDRRLATMKQLKELIQHSENKVVLVKQLDSILAAIHDVLNESSKLLQELRQESASCLGLLCTSLSYEAERIFKWIFAKFSSSTKDEVKLLYLVAAYKALETAGEKKAFSPVMQLVMSSLQSILENLDTPELLCQSVKCILLVARCYPHIFSTNFRDTVDILVGWHIDHTQKPSLTMQVSGWLQSLEQFWVADLGFSTTLLGQFLEDMEAYAEDLSHVASGESVDEDIPPPSVSLPKLAALLRVFNTVVRSIGERFSSVRGPPITEPYVTDVLNRVLTCVTTAKQVFFSEAVLTAANECVCVLLVSVDTGVSKLTDAVILYGFNQLESCQACGPEYSISVLNLLMLIVDHINTNLPSSFVEKLFAPDSQLLELRFHREKEVTSAAHGVYQAVLSLKNIPVLEAAYKLVLGEMGCALNSLLRPLGLPPACPNIQHAAFSGTKFTQERAEFIIIFDLSALTTIGNTKNSLIGMWALSPTVFALLSQNLTIVNGELAVHHPAVQYAVLYTLYSHCTRHDHFISSSLSSSSPSLFDGAVISTVTTATKKHFSILLNLLGVLLNKEHLYPEARKLLLMWALEVSLVLKKSETYAPLFSLPSFHKFCKGLLANALNEDPSVCLQTCSSLQVLSPSLSAELLQKCVDVCRVQLVHSAVRVRQAFGKLLKTIPLDVTLSNSGHTEIQGISLAIRGHMSKTPSNTFHPQDFSDLISFILYGTVHRGGKEPWLEKLYHSCQRLEKRDATPIPRALLKTEAVLWQWAVWEAAQFTVLSKLRTPLGRAQDTFQTIEGMIRSLAAHSLNPEQELSQWSGGESDEGHHGNQLRLALLLQFLENLEKLMYNAYEGCANALTAPPKGIRTFFYTNRQTCQDWLTRIRMALMRVGLLSGQPAVTVRHGFDLLTEMKNSNTQGPEMEVPIMMLVEALCELHCPEAIQGLATWSSATAGKSLGWISSVALQAEGRFEKAVVEYQEQLCAITGVDCSIKGFDRTLLKVANANSGNTASPKHTGNGDCRKTVLLKPSDCSSEVVNFLANKACECYVALSDWSSVQEWQSSVLTMKKSSSGSAIQLKTDFNYVKALSSFEAGDFAACREQLELLPGEDIGLLRSSSSRDKLDLKKLLPGVLSPDPTELQKAIEVQLLRSAVGVVSIVNHNEQDQKPISENLVKYLKQTARISLGPLRLSTLTLSGSLPTLSTLQLQCATTLESTLTSRLASEHCLIPLYSQALCSCKQQDVQPWLHALRYTVFQRQLSAKLKGSSAPIGPHLMELCLTAVKFARKQGNIALATRLLAQCSEVPVGGAATGQDLVHLFKSLSLQGSVGEKWGPELDIEKAKLLYTAGQSGSAMEMLSSCALSYCQSGRYEHAASRSILTLCKWLLAEWKDLTGQLKQVVKKPPFSTGLSPLSRNIAALLELEPVDQTLPCITAEATVSVGVGEPDFVLGQLYQLSAAQAPEVAKSWATLASWAYRWGRKVVDNASQGEGVPLLPGEKEEVEELLPSSTSEDDKETIYSILGQAMCRPAGIQDEDLALQNEEDEEDDMVDVIWRQLLSSCPWLSEVEESVTEGLIRVWRRVVDRIFGLYRVSCRAYFTFLKLNAGQVPVNEEDPKLLLNHENGKQSNDDVIVMATLRLLRLLVKHAGELREGLELGLASTPTAPWRGIIPQLFSRLNHPEVYIRQSICSLLCRVAQDSPHLILYPAIVGSISLGGEAQAAGSKLPSALPTLLSSIQGEGLCGEESEGGSAPASQESNKGEELVPCSSEDQAMMQDCYSKIVDKLSSANPTMVLQVQMLVGELRRITLLWDELWLGVLQQQHMHVLRRIQQLEDEVKRVQNNNTLRKEEKIAIMREKHSALMKPVVFALEHVRSITAAPAETPHETWFQETFGDAINNSLERLRNPSNPANPASSWVPFKQIMLSLQQRAQKRASYLLRLDEISPRLATMESTEIALPGEVSATDAVTIQSVGNTITILPTKTKPKKLYFLGSDGRNYPYLFKGLEDLHLDERIMQFLSIVNTMFTKVNQQESPHFQARHYSVTPLGTRSGLIQWVDGATPLFGLYKRWQQREAVLQAQKAQDSFQQPQNPPMVPRPSELYYSKISPALKAVGLSLDVSRRDWPLSVMRDVLKELMEATPPNLLAKELWCSCTTPSEWWRVTQSYARSTAVMSMVGYIIGLGDRHLDNVLIDMTTGEVVHIDYNVCFEKGKSLRVPEKVPFRMTHNIETALGVTGVEGIFRLSCEQVIQMMRRGRETLLTLLEAFVYDPLVDWTAGGEVGFAGAVYGGGGQQAESKQSKREMERDITRSLFSSRVAEIKVNWFKNREEMLSVLPQLESGVEEYLNLQEQLTEVEKLQGKLLEEIEFLEGAENRTDHLIHTLAHRYSEHTQLQSRELAVQEAIQVKLSDFDQWISQYQTAFASLEATQLASLLQEISSPIDLGPPSYVPATAFLQNAGQAHLISQCEQLEGEVGALFQQRRSLLRGCLEHLHSYATVALLYPRAVFLRHRAHAWKQWMEELICDMTVDHCQAIYCKYEIQYAAQPPPSTCQFLSSTEMTLQHHAADTNSRLLRQAERLKAEGASVPVCEEQLQEIERCITVFLRENGELGSLSLAGILVSALCTLTRRNLVMEGAAASAGEQLMELTSRDGAWFLEELCSMSGNVACLVQLLQQCQLLPHDLDIPSPSETARAVYLANGVYTCLQELNTNFRQIIFPEALRCMMKGESTLESMLAELDTLIEQNADGVSLQGLGEALQTHLRNAAMGLEEEADAHYLDVTRMLRAQYSELIQPRNLQGLVQDTPKMSAGQMLLVAFDGMFAQLETAFGLLTEKLNKMEVPPAWRKIDVIREARAAQVNFFDSARHRQVLEGIFFLKRLQTIREFFRLCRSFAQTVSGTIPSSTDEPGAPNGPVSLIQVKPLYRNAAVVSEDQMARPIKAFTADFVRQLLMGLPTQALGLALCSALSALGMDLIAQVEAKDFGAEGKVSLDDLCKKAVEQGVQAGRLSQLLLNRATVLASSYDAAWKKLDLVRRLETNIEACKVILQRAQLHIAMFQWQHEDVLGTRNQPMTVSPSPRSAVLGNMKKKLHALSQVEASIASVQEKLASLEGSIEQRLKWAGGANPALAPVLQDFEVTIGERRSLVIKEGQHANQVTFLCSTILNFESLRTRTPEALGMDATLFELLKRCQATCSFAAQFSSSVSALELRLLNRLSPGLDLPIGDPDWLACAQKQLTQEMSTRRSVQAEREQHIECVSESLQGLVDAIKSILSSHNRQLGDVKHLLRAMAKDEENALAEGEEITYEGSVRQFLSEYKAWQDNVQIVLFTVVQSTGQLRSQEQVELLQEIPPTLKELKSQSQRIYNGLVGFASPLVTERASDCTSPMSSGLQTSFAAAVRCSTLKTEPDSMSQNARKPLQRNLDTPADTPPSTLLLTSKGLAPSPKRAVRDPKTGRAVQERNSYAVSVWKRVKAKLEGRDVDPNRRMSVAEQVDYVIKEATNVDNLAQLYEGWTAWV</sequence>
<evidence type="ECO:0000256" key="9">
    <source>
        <dbReference type="ARBA" id="ARBA00022741"/>
    </source>
</evidence>
<feature type="region of interest" description="Disordered" evidence="19">
    <location>
        <begin position="3531"/>
        <end position="3582"/>
    </location>
</feature>
<evidence type="ECO:0000256" key="6">
    <source>
        <dbReference type="ARBA" id="ARBA00022490"/>
    </source>
</evidence>
<dbReference type="PROSITE" id="PS50290">
    <property type="entry name" value="PI3_4_KINASE_3"/>
    <property type="match status" value="1"/>
</dbReference>
<dbReference type="Proteomes" id="UP001230051">
    <property type="component" value="Unassembled WGS sequence"/>
</dbReference>
<dbReference type="SMART" id="SM01345">
    <property type="entry name" value="Rapamycin_bind"/>
    <property type="match status" value="1"/>
</dbReference>
<dbReference type="SMART" id="SM00146">
    <property type="entry name" value="PI3Kc"/>
    <property type="match status" value="1"/>
</dbReference>
<keyword evidence="12" id="KW-0866">Nonsense-mediated mRNA decay</keyword>
<feature type="compositionally biased region" description="Polar residues" evidence="19">
    <location>
        <begin position="3531"/>
        <end position="3540"/>
    </location>
</feature>
<evidence type="ECO:0000256" key="19">
    <source>
        <dbReference type="SAM" id="MobiDB-lite"/>
    </source>
</evidence>
<evidence type="ECO:0000259" key="21">
    <source>
        <dbReference type="PROSITE" id="PS51189"/>
    </source>
</evidence>
<dbReference type="InterPro" id="IPR039414">
    <property type="entry name" value="SMG1_PIKKc"/>
</dbReference>
<dbReference type="PROSITE" id="PS00916">
    <property type="entry name" value="PI3_4_KINASE_2"/>
    <property type="match status" value="1"/>
</dbReference>
<evidence type="ECO:0000259" key="20">
    <source>
        <dbReference type="PROSITE" id="PS50290"/>
    </source>
</evidence>
<keyword evidence="24" id="KW-1185">Reference proteome</keyword>
<dbReference type="CDD" id="cd05170">
    <property type="entry name" value="PIKKc_SMG1"/>
    <property type="match status" value="1"/>
</dbReference>
<comment type="cofactor">
    <cofactor evidence="1">
        <name>Mn(2+)</name>
        <dbReference type="ChEBI" id="CHEBI:29035"/>
    </cofactor>
</comment>
<name>A0AAD8D5R8_ACIOX</name>
<dbReference type="InterPro" id="IPR031559">
    <property type="entry name" value="SMG1"/>
</dbReference>
<reference evidence="23" key="1">
    <citation type="submission" date="2022-02" db="EMBL/GenBank/DDBJ databases">
        <title>Atlantic sturgeon de novo genome assembly.</title>
        <authorList>
            <person name="Stock M."/>
            <person name="Klopp C."/>
            <person name="Guiguen Y."/>
            <person name="Cabau C."/>
            <person name="Parinello H."/>
            <person name="Santidrian Yebra-Pimentel E."/>
            <person name="Kuhl H."/>
            <person name="Dirks R.P."/>
            <person name="Guessner J."/>
            <person name="Wuertz S."/>
            <person name="Du K."/>
            <person name="Schartl M."/>
        </authorList>
    </citation>
    <scope>NUCLEOTIDE SEQUENCE</scope>
    <source>
        <strain evidence="23">STURGEONOMICS-FGT-2020</strain>
        <tissue evidence="23">Whole blood</tissue>
    </source>
</reference>
<keyword evidence="8" id="KW-0808">Transferase</keyword>
<evidence type="ECO:0000259" key="22">
    <source>
        <dbReference type="PROSITE" id="PS51190"/>
    </source>
</evidence>
<dbReference type="GO" id="GO:0006281">
    <property type="term" value="P:DNA repair"/>
    <property type="evidence" value="ECO:0007669"/>
    <property type="project" value="UniProtKB-KW"/>
</dbReference>
<dbReference type="InterPro" id="IPR018936">
    <property type="entry name" value="PI3/4_kinase_CS"/>
</dbReference>
<dbReference type="Pfam" id="PF15785">
    <property type="entry name" value="SMG1"/>
    <property type="match status" value="1"/>
</dbReference>
<dbReference type="InterPro" id="IPR035175">
    <property type="entry name" value="SMG1_N"/>
</dbReference>
<evidence type="ECO:0000313" key="24">
    <source>
        <dbReference type="Proteomes" id="UP001230051"/>
    </source>
</evidence>
<dbReference type="InterPro" id="IPR003152">
    <property type="entry name" value="FATC_dom"/>
</dbReference>
<dbReference type="Gene3D" id="3.30.1010.10">
    <property type="entry name" value="Phosphatidylinositol 3-kinase Catalytic Subunit, Chain A, domain 4"/>
    <property type="match status" value="1"/>
</dbReference>
<dbReference type="InterPro" id="IPR011009">
    <property type="entry name" value="Kinase-like_dom_sf"/>
</dbReference>
<dbReference type="InterPro" id="IPR050517">
    <property type="entry name" value="DDR_Repair_Kinase"/>
</dbReference>